<organism evidence="1 2">
    <name type="scientific">Thiothrix lacustris</name>
    <dbReference type="NCBI Taxonomy" id="525917"/>
    <lineage>
        <taxon>Bacteria</taxon>
        <taxon>Pseudomonadati</taxon>
        <taxon>Pseudomonadota</taxon>
        <taxon>Gammaproteobacteria</taxon>
        <taxon>Thiotrichales</taxon>
        <taxon>Thiotrichaceae</taxon>
        <taxon>Thiothrix</taxon>
    </lineage>
</organism>
<dbReference type="Gene3D" id="1.25.40.10">
    <property type="entry name" value="Tetratricopeptide repeat domain"/>
    <property type="match status" value="1"/>
</dbReference>
<protein>
    <submittedName>
        <fullName evidence="1">Uncharacterized protein</fullName>
    </submittedName>
</protein>
<proteinExistence type="predicted"/>
<dbReference type="SUPFAM" id="SSF48452">
    <property type="entry name" value="TPR-like"/>
    <property type="match status" value="1"/>
</dbReference>
<dbReference type="EMBL" id="MTEJ01000085">
    <property type="protein sequence ID" value="OQX11530.1"/>
    <property type="molecule type" value="Genomic_DNA"/>
</dbReference>
<name>A0A1Y1QQL3_9GAMM</name>
<gene>
    <name evidence="1" type="ORF">BWK73_17290</name>
</gene>
<evidence type="ECO:0000313" key="2">
    <source>
        <dbReference type="Proteomes" id="UP000192491"/>
    </source>
</evidence>
<sequence>MNIDKEQIIAELDTVLNSTRFRARKVIKLFLQYVVEETLAGRGCELNQQSIATKALGKPADFSPVYNPLVRIEAGRLRKLLQAHYATNDSAIMITMPKGTYAVAFLPGNRPKNITPKTEPTNATAGLAPHVTEGPKLALNCQVLDFIPATTTQVCHRLRSDLLLMLSRFRNIQLVAQAQRSDYTLNIDLQTAGTDIELFILLSHTRSDELIWVNTLRLPAQPSQTDLAALYLQIAANTVALHSGKILYHWAQYQQSLPAPIAAHHDALVHYLAFLHDIRYASFKTALDACHQRLQHFPEDSKALVILARLCGYDHVLQYPLVEQLETTWTHAARTAMKLDPGNAEAHSIFAHNRYFLGDHALCRAELEIAQQTNPFDTSIEYLYGFGLYMTGDKVAGMQAIKALMAIPFPQPDWYHVLPFLHAFNEGHYTEALALAEHIQHFGYWGEMARCVSYFQLGQTERSLRELQELFQYNSVLLNNQNSDNRSIFSHEALKKVLSTLQEIKQLIII</sequence>
<dbReference type="AlphaFoldDB" id="A0A1Y1QQL3"/>
<reference evidence="1 2" key="1">
    <citation type="submission" date="2017-01" db="EMBL/GenBank/DDBJ databases">
        <title>Novel large sulfur bacteria in the metagenomes of groundwater-fed chemosynthetic microbial mats in the Lake Huron basin.</title>
        <authorList>
            <person name="Sharrar A.M."/>
            <person name="Flood B.E."/>
            <person name="Bailey J.V."/>
            <person name="Jones D.S."/>
            <person name="Biddanda B."/>
            <person name="Ruberg S.A."/>
            <person name="Marcus D.N."/>
            <person name="Dick G.J."/>
        </authorList>
    </citation>
    <scope>NUCLEOTIDE SEQUENCE [LARGE SCALE GENOMIC DNA]</scope>
    <source>
        <strain evidence="1">A8</strain>
    </source>
</reference>
<dbReference type="InterPro" id="IPR011990">
    <property type="entry name" value="TPR-like_helical_dom_sf"/>
</dbReference>
<accession>A0A1Y1QQL3</accession>
<dbReference type="Proteomes" id="UP000192491">
    <property type="component" value="Unassembled WGS sequence"/>
</dbReference>
<evidence type="ECO:0000313" key="1">
    <source>
        <dbReference type="EMBL" id="OQX11530.1"/>
    </source>
</evidence>
<comment type="caution">
    <text evidence="1">The sequence shown here is derived from an EMBL/GenBank/DDBJ whole genome shotgun (WGS) entry which is preliminary data.</text>
</comment>